<dbReference type="RefSeq" id="WP_345217879.1">
    <property type="nucleotide sequence ID" value="NZ_BAABGN010000013.1"/>
</dbReference>
<evidence type="ECO:0000313" key="9">
    <source>
        <dbReference type="Proteomes" id="UP001500622"/>
    </source>
</evidence>
<evidence type="ECO:0000313" key="8">
    <source>
        <dbReference type="EMBL" id="GAA4430921.1"/>
    </source>
</evidence>
<proteinExistence type="inferred from homology"/>
<dbReference type="SMART" id="SM00895">
    <property type="entry name" value="FCD"/>
    <property type="match status" value="1"/>
</dbReference>
<dbReference type="InterPro" id="IPR050268">
    <property type="entry name" value="NADH-dep_flavin_reductase"/>
</dbReference>
<comment type="similarity">
    <text evidence="1">Belongs to the non-flavoprotein flavin reductase family.</text>
</comment>
<keyword evidence="4" id="KW-0238">DNA-binding</keyword>
<dbReference type="Gene3D" id="1.10.10.10">
    <property type="entry name" value="Winged helix-like DNA-binding domain superfamily/Winged helix DNA-binding domain"/>
    <property type="match status" value="1"/>
</dbReference>
<feature type="domain" description="GntR C-terminal" evidence="6">
    <location>
        <begin position="237"/>
        <end position="362"/>
    </location>
</feature>
<dbReference type="Gene3D" id="1.20.120.530">
    <property type="entry name" value="GntR ligand-binding domain-like"/>
    <property type="match status" value="1"/>
</dbReference>
<dbReference type="InterPro" id="IPR036388">
    <property type="entry name" value="WH-like_DNA-bd_sf"/>
</dbReference>
<protein>
    <recommendedName>
        <fullName evidence="10">FCD domain-containing protein</fullName>
    </recommendedName>
</protein>
<dbReference type="EMBL" id="BAABGN010000013">
    <property type="protein sequence ID" value="GAA4430921.1"/>
    <property type="molecule type" value="Genomic_DNA"/>
</dbReference>
<dbReference type="InterPro" id="IPR012349">
    <property type="entry name" value="Split_barrel_FMN-bd"/>
</dbReference>
<dbReference type="InterPro" id="IPR002563">
    <property type="entry name" value="Flavin_Rdtase-like_dom"/>
</dbReference>
<evidence type="ECO:0000256" key="2">
    <source>
        <dbReference type="ARBA" id="ARBA00023002"/>
    </source>
</evidence>
<dbReference type="SUPFAM" id="SSF48008">
    <property type="entry name" value="GntR ligand-binding domain-like"/>
    <property type="match status" value="1"/>
</dbReference>
<dbReference type="Pfam" id="PF07729">
    <property type="entry name" value="FCD"/>
    <property type="match status" value="1"/>
</dbReference>
<evidence type="ECO:0000256" key="1">
    <source>
        <dbReference type="ARBA" id="ARBA00008898"/>
    </source>
</evidence>
<evidence type="ECO:0000256" key="4">
    <source>
        <dbReference type="ARBA" id="ARBA00023125"/>
    </source>
</evidence>
<keyword evidence="9" id="KW-1185">Reference proteome</keyword>
<dbReference type="SUPFAM" id="SSF50475">
    <property type="entry name" value="FMN-binding split barrel"/>
    <property type="match status" value="1"/>
</dbReference>
<keyword evidence="5" id="KW-0804">Transcription</keyword>
<name>A0ABP8LJQ2_9MICO</name>
<dbReference type="PANTHER" id="PTHR30466:SF11">
    <property type="entry name" value="FLAVIN-DEPENDENT MONOOXYGENASE, REDUCTASE SUBUNIT HSAB"/>
    <property type="match status" value="1"/>
</dbReference>
<accession>A0ABP8LJQ2</accession>
<evidence type="ECO:0000256" key="3">
    <source>
        <dbReference type="ARBA" id="ARBA00023015"/>
    </source>
</evidence>
<comment type="caution">
    <text evidence="8">The sequence shown here is derived from an EMBL/GenBank/DDBJ whole genome shotgun (WGS) entry which is preliminary data.</text>
</comment>
<sequence length="378" mass="41149">MTTQEQADLDTETFREAAGHFTSGVAVITTAAEGRLYGTTVSAVVALSDEPPMMLVCLNQTSSTHDAVVLSGTFAINILAEHQAQLARQFARKGDKFTGVEHRLSEHGGVPLLDSALASIVCRVDSRTGGGTHSVFLGTALAAEAVPGRPLAYFRGSFGRLDRLREQDTYDQVRRLVLQRDVPVGQELDVDVLAATFDARPDDVHNALVKLSMESLVERDPDGRFMPTPINVDLIENLYDARANIEIGVVVNHTGRVPDDVLDRMSAIVARMETLRQTPGADPQEFLSLHTAHHTALVELSGSTQLVDSYKRLSIAWVWRPVWNEVEWQSFLGHAHLDELTAALADGDLAAAITAVQQYNEQAKELARVAIARRGGAV</sequence>
<evidence type="ECO:0008006" key="10">
    <source>
        <dbReference type="Google" id="ProtNLM"/>
    </source>
</evidence>
<keyword evidence="2" id="KW-0560">Oxidoreductase</keyword>
<evidence type="ECO:0000259" key="6">
    <source>
        <dbReference type="SMART" id="SM00895"/>
    </source>
</evidence>
<keyword evidence="3" id="KW-0805">Transcription regulation</keyword>
<dbReference type="SMART" id="SM00903">
    <property type="entry name" value="Flavin_Reduct"/>
    <property type="match status" value="1"/>
</dbReference>
<reference evidence="9" key="1">
    <citation type="journal article" date="2019" name="Int. J. Syst. Evol. Microbiol.">
        <title>The Global Catalogue of Microorganisms (GCM) 10K type strain sequencing project: providing services to taxonomists for standard genome sequencing and annotation.</title>
        <authorList>
            <consortium name="The Broad Institute Genomics Platform"/>
            <consortium name="The Broad Institute Genome Sequencing Center for Infectious Disease"/>
            <person name="Wu L."/>
            <person name="Ma J."/>
        </authorList>
    </citation>
    <scope>NUCLEOTIDE SEQUENCE [LARGE SCALE GENOMIC DNA]</scope>
    <source>
        <strain evidence="9">JCM 17810</strain>
    </source>
</reference>
<dbReference type="Proteomes" id="UP001500622">
    <property type="component" value="Unassembled WGS sequence"/>
</dbReference>
<dbReference type="InterPro" id="IPR011711">
    <property type="entry name" value="GntR_C"/>
</dbReference>
<gene>
    <name evidence="8" type="ORF">GCM10023169_34890</name>
</gene>
<feature type="domain" description="Flavin reductase like" evidence="7">
    <location>
        <begin position="18"/>
        <end position="160"/>
    </location>
</feature>
<dbReference type="Pfam" id="PF01613">
    <property type="entry name" value="Flavin_Reduct"/>
    <property type="match status" value="1"/>
</dbReference>
<evidence type="ECO:0000256" key="5">
    <source>
        <dbReference type="ARBA" id="ARBA00023163"/>
    </source>
</evidence>
<evidence type="ECO:0000259" key="7">
    <source>
        <dbReference type="SMART" id="SM00903"/>
    </source>
</evidence>
<dbReference type="PANTHER" id="PTHR30466">
    <property type="entry name" value="FLAVIN REDUCTASE"/>
    <property type="match status" value="1"/>
</dbReference>
<dbReference type="Gene3D" id="2.30.110.10">
    <property type="entry name" value="Electron Transport, Fmn-binding Protein, Chain A"/>
    <property type="match status" value="1"/>
</dbReference>
<organism evidence="8 9">
    <name type="scientific">Georgenia halophila</name>
    <dbReference type="NCBI Taxonomy" id="620889"/>
    <lineage>
        <taxon>Bacteria</taxon>
        <taxon>Bacillati</taxon>
        <taxon>Actinomycetota</taxon>
        <taxon>Actinomycetes</taxon>
        <taxon>Micrococcales</taxon>
        <taxon>Bogoriellaceae</taxon>
        <taxon>Georgenia</taxon>
    </lineage>
</organism>
<dbReference type="InterPro" id="IPR008920">
    <property type="entry name" value="TF_FadR/GntR_C"/>
</dbReference>